<feature type="region of interest" description="Disordered" evidence="1">
    <location>
        <begin position="1"/>
        <end position="26"/>
    </location>
</feature>
<dbReference type="EMBL" id="HBUE01280301">
    <property type="protein sequence ID" value="CAG6568596.1"/>
    <property type="molecule type" value="Transcribed_RNA"/>
</dbReference>
<dbReference type="EMBL" id="HBUE01142287">
    <property type="protein sequence ID" value="CAG6501389.1"/>
    <property type="molecule type" value="Transcribed_RNA"/>
</dbReference>
<accession>A0A8D8DVL5</accession>
<dbReference type="AlphaFoldDB" id="A0A8D8DVL5"/>
<reference evidence="2" key="1">
    <citation type="submission" date="2021-05" db="EMBL/GenBank/DDBJ databases">
        <authorList>
            <person name="Alioto T."/>
            <person name="Alioto T."/>
            <person name="Gomez Garrido J."/>
        </authorList>
    </citation>
    <scope>NUCLEOTIDE SEQUENCE</scope>
</reference>
<feature type="compositionally biased region" description="Basic residues" evidence="1">
    <location>
        <begin position="13"/>
        <end position="25"/>
    </location>
</feature>
<evidence type="ECO:0000313" key="2">
    <source>
        <dbReference type="EMBL" id="CAG6517072.1"/>
    </source>
</evidence>
<organism evidence="2">
    <name type="scientific">Culex pipiens</name>
    <name type="common">House mosquito</name>
    <dbReference type="NCBI Taxonomy" id="7175"/>
    <lineage>
        <taxon>Eukaryota</taxon>
        <taxon>Metazoa</taxon>
        <taxon>Ecdysozoa</taxon>
        <taxon>Arthropoda</taxon>
        <taxon>Hexapoda</taxon>
        <taxon>Insecta</taxon>
        <taxon>Pterygota</taxon>
        <taxon>Neoptera</taxon>
        <taxon>Endopterygota</taxon>
        <taxon>Diptera</taxon>
        <taxon>Nematocera</taxon>
        <taxon>Culicoidea</taxon>
        <taxon>Culicidae</taxon>
        <taxon>Culicinae</taxon>
        <taxon>Culicini</taxon>
        <taxon>Culex</taxon>
        <taxon>Culex</taxon>
    </lineage>
</organism>
<sequence>MPKFGSRTERMMSTRRRSFHAKRWKSASGGTCASARTTAARRLARTASWIFSCSVGRGLVGGYAAASPRTATVQRVEMVAAAVAKIQTGTVRAGATTTTTG</sequence>
<dbReference type="EMBL" id="HBUE01174780">
    <property type="protein sequence ID" value="CAG6517072.1"/>
    <property type="molecule type" value="Transcribed_RNA"/>
</dbReference>
<evidence type="ECO:0000256" key="1">
    <source>
        <dbReference type="SAM" id="MobiDB-lite"/>
    </source>
</evidence>
<proteinExistence type="predicted"/>
<feature type="compositionally biased region" description="Basic and acidic residues" evidence="1">
    <location>
        <begin position="1"/>
        <end position="12"/>
    </location>
</feature>
<name>A0A8D8DVL5_CULPI</name>
<protein>
    <submittedName>
        <fullName evidence="2">(northern house mosquito) hypothetical protein</fullName>
    </submittedName>
</protein>